<dbReference type="PANTHER" id="PTHR46825">
    <property type="entry name" value="D-ALANYL-D-ALANINE-CARBOXYPEPTIDASE/ENDOPEPTIDASE AMPH"/>
    <property type="match status" value="1"/>
</dbReference>
<evidence type="ECO:0000313" key="2">
    <source>
        <dbReference type="EMBL" id="MBB5066846.1"/>
    </source>
</evidence>
<dbReference type="AlphaFoldDB" id="A0A7W7ZVF2"/>
<protein>
    <submittedName>
        <fullName evidence="2">CubicO group peptidase (Beta-lactamase class C family)</fullName>
    </submittedName>
</protein>
<dbReference type="Proteomes" id="UP000584867">
    <property type="component" value="Unassembled WGS sequence"/>
</dbReference>
<evidence type="ECO:0000313" key="3">
    <source>
        <dbReference type="Proteomes" id="UP000584867"/>
    </source>
</evidence>
<dbReference type="Pfam" id="PF00144">
    <property type="entry name" value="Beta-lactamase"/>
    <property type="match status" value="1"/>
</dbReference>
<name>A0A7W7ZVF2_9BACT</name>
<organism evidence="2 3">
    <name type="scientific">Granulicella mallensis</name>
    <dbReference type="NCBI Taxonomy" id="940614"/>
    <lineage>
        <taxon>Bacteria</taxon>
        <taxon>Pseudomonadati</taxon>
        <taxon>Acidobacteriota</taxon>
        <taxon>Terriglobia</taxon>
        <taxon>Terriglobales</taxon>
        <taxon>Acidobacteriaceae</taxon>
        <taxon>Granulicella</taxon>
    </lineage>
</organism>
<dbReference type="SUPFAM" id="SSF56601">
    <property type="entry name" value="beta-lactamase/transpeptidase-like"/>
    <property type="match status" value="1"/>
</dbReference>
<evidence type="ECO:0000259" key="1">
    <source>
        <dbReference type="Pfam" id="PF00144"/>
    </source>
</evidence>
<reference evidence="2 3" key="1">
    <citation type="submission" date="2020-08" db="EMBL/GenBank/DDBJ databases">
        <title>Genomic Encyclopedia of Type Strains, Phase IV (KMG-V): Genome sequencing to study the core and pangenomes of soil and plant-associated prokaryotes.</title>
        <authorList>
            <person name="Whitman W."/>
        </authorList>
    </citation>
    <scope>NUCLEOTIDE SEQUENCE [LARGE SCALE GENOMIC DNA]</scope>
    <source>
        <strain evidence="2 3">X5P3</strain>
    </source>
</reference>
<accession>A0A7W7ZVF2</accession>
<dbReference type="InterPro" id="IPR012338">
    <property type="entry name" value="Beta-lactam/transpept-like"/>
</dbReference>
<sequence length="634" mass="69548">MNKSQMYITMPDAPLPVALPGGWTVVHQGDPLTVMGPESDLTMFFLVRPVTSDTEQLFRLAWQQAEPEFDLPVGQTVELPSTDGWDTVVQVSYSTPESESRIAIAFARMLNTRAYITLIDGTKAGFSRRMAHIAELNNAWKPTGLKEPSLAGISPKAFGEDEQKAMSSFVDWAMRHIGIPGVAVAVVQDGNTVYAEGFGVRRAGETDPVTPDTRFMIGSSTKPLTTLMMARLIDRGHFTWATPVTKVLPSFALADSDVTQRLEMRHTVCACTGMPRRDFDLFFRFRGVRPEDRIAEMKQMSPTTGFGETFQYSNYLVAAGGYAAAHSYAPDLDLGNAYDRSMRQLVFEPLGMQQSSVHGIHSPLDAAPHGRTFDGRCAPIDPVIEQFVDSSAPSGAVWSNVLDMARYLSCELRNGQNEHGEQVVSVDSLLARRRSAVRIDGKTSYGLGLLLTEQQGLAQVTHGGNTLGFSADMFFLPEHGVGMVVLTNLRAANLFLTAIGQKLIEILFEAESKAETILTGAKKALDNSLESLRKRVKTDPGATAWIRDYVGNYVSEELGPASISREGEGFRIAFESWSSDLGVEEQSSESRQIVLTSAPWLGGIKLQLTDDPDILLLDGGQTKYRFVRVGEKRS</sequence>
<proteinExistence type="predicted"/>
<dbReference type="InterPro" id="IPR001466">
    <property type="entry name" value="Beta-lactam-related"/>
</dbReference>
<dbReference type="RefSeq" id="WP_184261115.1">
    <property type="nucleotide sequence ID" value="NZ_JACHIO010000038.1"/>
</dbReference>
<feature type="domain" description="Beta-lactamase-related" evidence="1">
    <location>
        <begin position="174"/>
        <end position="490"/>
    </location>
</feature>
<dbReference type="EMBL" id="JACHIO010000038">
    <property type="protein sequence ID" value="MBB5066846.1"/>
    <property type="molecule type" value="Genomic_DNA"/>
</dbReference>
<dbReference type="Gene3D" id="3.40.710.10">
    <property type="entry name" value="DD-peptidase/beta-lactamase superfamily"/>
    <property type="match status" value="1"/>
</dbReference>
<gene>
    <name evidence="2" type="ORF">HDF15_005232</name>
</gene>
<dbReference type="InterPro" id="IPR050491">
    <property type="entry name" value="AmpC-like"/>
</dbReference>
<comment type="caution">
    <text evidence="2">The sequence shown here is derived from an EMBL/GenBank/DDBJ whole genome shotgun (WGS) entry which is preliminary data.</text>
</comment>
<dbReference type="PANTHER" id="PTHR46825:SF15">
    <property type="entry name" value="BETA-LACTAMASE-RELATED DOMAIN-CONTAINING PROTEIN"/>
    <property type="match status" value="1"/>
</dbReference>